<dbReference type="GO" id="GO:0008113">
    <property type="term" value="F:peptide-methionine (S)-S-oxide reductase activity"/>
    <property type="evidence" value="ECO:0007669"/>
    <property type="project" value="UniProtKB-UniRule"/>
</dbReference>
<evidence type="ECO:0000256" key="4">
    <source>
        <dbReference type="ARBA" id="ARBA00048782"/>
    </source>
</evidence>
<dbReference type="Proteomes" id="UP000752814">
    <property type="component" value="Unassembled WGS sequence"/>
</dbReference>
<dbReference type="EMBL" id="LVVT01000016">
    <property type="protein sequence ID" value="TQS82560.1"/>
    <property type="molecule type" value="Genomic_DNA"/>
</dbReference>
<dbReference type="InterPro" id="IPR036509">
    <property type="entry name" value="Met_Sox_Rdtase_MsrA_sf"/>
</dbReference>
<dbReference type="PROSITE" id="PS51790">
    <property type="entry name" value="MSRB"/>
    <property type="match status" value="1"/>
</dbReference>
<evidence type="ECO:0000256" key="3">
    <source>
        <dbReference type="ARBA" id="ARBA00047806"/>
    </source>
</evidence>
<dbReference type="HAMAP" id="MF_01401">
    <property type="entry name" value="MsrA"/>
    <property type="match status" value="1"/>
</dbReference>
<dbReference type="SUPFAM" id="SSF51316">
    <property type="entry name" value="Mss4-like"/>
    <property type="match status" value="1"/>
</dbReference>
<feature type="active site" evidence="5">
    <location>
        <position position="40"/>
    </location>
</feature>
<comment type="catalytic activity">
    <reaction evidence="4 5">
        <text>[thioredoxin]-disulfide + L-methionine + H2O = L-methionine (S)-S-oxide + [thioredoxin]-dithiol</text>
        <dbReference type="Rhea" id="RHEA:19993"/>
        <dbReference type="Rhea" id="RHEA-COMP:10698"/>
        <dbReference type="Rhea" id="RHEA-COMP:10700"/>
        <dbReference type="ChEBI" id="CHEBI:15377"/>
        <dbReference type="ChEBI" id="CHEBI:29950"/>
        <dbReference type="ChEBI" id="CHEBI:50058"/>
        <dbReference type="ChEBI" id="CHEBI:57844"/>
        <dbReference type="ChEBI" id="CHEBI:58772"/>
        <dbReference type="EC" id="1.8.4.11"/>
    </reaction>
</comment>
<keyword evidence="1 5" id="KW-0560">Oxidoreductase</keyword>
<dbReference type="EC" id="1.8.4.11" evidence="5"/>
<comment type="caution">
    <text evidence="7">The sequence shown here is derived from an EMBL/GenBank/DDBJ whole genome shotgun (WGS) entry which is preliminary data.</text>
</comment>
<dbReference type="PANTHER" id="PTHR42799">
    <property type="entry name" value="MITOCHONDRIAL PEPTIDE METHIONINE SULFOXIDE REDUCTASE"/>
    <property type="match status" value="1"/>
</dbReference>
<dbReference type="SUPFAM" id="SSF55068">
    <property type="entry name" value="Peptide methionine sulfoxide reductase"/>
    <property type="match status" value="1"/>
</dbReference>
<sequence length="347" mass="39870">MRSITVLSINSRYVLKSGDLEIHIDRSCDSMKEIYLAGGCFWGMQKFFDCVDGVVETEVGYANSTYEKPSYREVCSGRTGSAETVRIEYDGSVLPLQGILELYFKAVDPTVKDRQGNDKGTQYRTGIYYVDSQDKEEIESFIKEQQKHYQNQIVTEVLPLENFYPAEEYHQKYLDKNPHGYCHLGSDAFETAKNYHYDDQIDISNRLSREQYNIMVKGYTELPFSSKYVKNDKEGIYVDTATGEPLFSSYDKFYSKSGWPSFTKPISDTAVSEKTFHPFGTTAVTEVRSGTGDFHLGHVFKDGPEDRGGLRYCINGLALKFIPLEDMEKEGYEYLIPYMEKRRIEKV</sequence>
<organism evidence="7 8">
    <name type="scientific">Candidatus Methanomassiliicoccus intestinalis</name>
    <dbReference type="NCBI Taxonomy" id="1406512"/>
    <lineage>
        <taxon>Archaea</taxon>
        <taxon>Methanobacteriati</taxon>
        <taxon>Thermoplasmatota</taxon>
        <taxon>Thermoplasmata</taxon>
        <taxon>Methanomassiliicoccales</taxon>
        <taxon>Methanomassiliicoccaceae</taxon>
        <taxon>Methanomassiliicoccus</taxon>
    </lineage>
</organism>
<protein>
    <recommendedName>
        <fullName evidence="5">Peptide methionine sulfoxide reductase MsrA</fullName>
        <shortName evidence="5">Protein-methionine-S-oxide reductase</shortName>
        <ecNumber evidence="5">1.8.4.11</ecNumber>
    </recommendedName>
    <alternativeName>
        <fullName evidence="5">Peptide-methionine (S)-S-oxide reductase</fullName>
        <shortName evidence="5">Peptide Met(O) reductase</shortName>
    </alternativeName>
</protein>
<dbReference type="InterPro" id="IPR011057">
    <property type="entry name" value="Mss4-like_sf"/>
</dbReference>
<dbReference type="PANTHER" id="PTHR42799:SF2">
    <property type="entry name" value="MITOCHONDRIAL PEPTIDE METHIONINE SULFOXIDE REDUCTASE"/>
    <property type="match status" value="1"/>
</dbReference>
<evidence type="ECO:0000313" key="7">
    <source>
        <dbReference type="EMBL" id="TQS82560.1"/>
    </source>
</evidence>
<dbReference type="GO" id="GO:0005737">
    <property type="term" value="C:cytoplasm"/>
    <property type="evidence" value="ECO:0007669"/>
    <property type="project" value="TreeGrafter"/>
</dbReference>
<comment type="function">
    <text evidence="5">Has an important function as a repair enzyme for proteins that have been inactivated by oxidation. Catalyzes the reversible oxidation-reduction of methionine sulfoxide in proteins to methionine.</text>
</comment>
<gene>
    <name evidence="5" type="primary">msrA</name>
    <name evidence="7" type="ORF">A3207_08900</name>
</gene>
<evidence type="ECO:0000256" key="2">
    <source>
        <dbReference type="ARBA" id="ARBA00023268"/>
    </source>
</evidence>
<dbReference type="Pfam" id="PF01625">
    <property type="entry name" value="PMSR"/>
    <property type="match status" value="1"/>
</dbReference>
<evidence type="ECO:0000259" key="6">
    <source>
        <dbReference type="PROSITE" id="PS51790"/>
    </source>
</evidence>
<dbReference type="GO" id="GO:0034599">
    <property type="term" value="P:cellular response to oxidative stress"/>
    <property type="evidence" value="ECO:0007669"/>
    <property type="project" value="TreeGrafter"/>
</dbReference>
<comment type="catalytic activity">
    <reaction evidence="3 5">
        <text>L-methionyl-[protein] + [thioredoxin]-disulfide + H2O = L-methionyl-(S)-S-oxide-[protein] + [thioredoxin]-dithiol</text>
        <dbReference type="Rhea" id="RHEA:14217"/>
        <dbReference type="Rhea" id="RHEA-COMP:10698"/>
        <dbReference type="Rhea" id="RHEA-COMP:10700"/>
        <dbReference type="Rhea" id="RHEA-COMP:12313"/>
        <dbReference type="Rhea" id="RHEA-COMP:12315"/>
        <dbReference type="ChEBI" id="CHEBI:15377"/>
        <dbReference type="ChEBI" id="CHEBI:16044"/>
        <dbReference type="ChEBI" id="CHEBI:29950"/>
        <dbReference type="ChEBI" id="CHEBI:44120"/>
        <dbReference type="ChEBI" id="CHEBI:50058"/>
        <dbReference type="EC" id="1.8.4.11"/>
    </reaction>
</comment>
<accession>A0A8J8PCS4</accession>
<dbReference type="GO" id="GO:0033743">
    <property type="term" value="F:peptide-methionine (R)-S-oxide reductase activity"/>
    <property type="evidence" value="ECO:0007669"/>
    <property type="project" value="InterPro"/>
</dbReference>
<evidence type="ECO:0000256" key="1">
    <source>
        <dbReference type="ARBA" id="ARBA00023002"/>
    </source>
</evidence>
<keyword evidence="2" id="KW-0511">Multifunctional enzyme</keyword>
<proteinExistence type="inferred from homology"/>
<dbReference type="NCBIfam" id="TIGR00357">
    <property type="entry name" value="peptide-methionine (R)-S-oxide reductase MsrB"/>
    <property type="match status" value="1"/>
</dbReference>
<evidence type="ECO:0000313" key="8">
    <source>
        <dbReference type="Proteomes" id="UP000752814"/>
    </source>
</evidence>
<dbReference type="AlphaFoldDB" id="A0A8J8PCS4"/>
<dbReference type="Gene3D" id="3.30.1060.10">
    <property type="entry name" value="Peptide methionine sulphoxide reductase MsrA"/>
    <property type="match status" value="1"/>
</dbReference>
<reference evidence="7" key="1">
    <citation type="submission" date="2016-03" db="EMBL/GenBank/DDBJ databases">
        <authorList>
            <person name="Borrel G."/>
            <person name="Mccann A."/>
            <person name="O'Toole P.W."/>
        </authorList>
    </citation>
    <scope>NUCLEOTIDE SEQUENCE</scope>
    <source>
        <strain evidence="7">183</strain>
    </source>
</reference>
<dbReference type="InterPro" id="IPR002569">
    <property type="entry name" value="Met_Sox_Rdtase_MsrA_dom"/>
</dbReference>
<comment type="similarity">
    <text evidence="5">Belongs to the MsrA Met sulfoxide reductase family.</text>
</comment>
<dbReference type="InterPro" id="IPR002579">
    <property type="entry name" value="Met_Sox_Rdtase_MsrB_dom"/>
</dbReference>
<dbReference type="NCBIfam" id="TIGR00401">
    <property type="entry name" value="msrA"/>
    <property type="match status" value="1"/>
</dbReference>
<dbReference type="Gene3D" id="2.170.150.20">
    <property type="entry name" value="Peptide methionine sulfoxide reductase"/>
    <property type="match status" value="1"/>
</dbReference>
<dbReference type="Pfam" id="PF01641">
    <property type="entry name" value="SelR"/>
    <property type="match status" value="1"/>
</dbReference>
<evidence type="ECO:0000256" key="5">
    <source>
        <dbReference type="HAMAP-Rule" id="MF_01401"/>
    </source>
</evidence>
<dbReference type="InterPro" id="IPR050162">
    <property type="entry name" value="MsrA_MetSO_reductase"/>
</dbReference>
<feature type="domain" description="MsrB" evidence="6">
    <location>
        <begin position="200"/>
        <end position="324"/>
    </location>
</feature>
<name>A0A8J8PCS4_9ARCH</name>